<protein>
    <recommendedName>
        <fullName evidence="2">histidine kinase</fullName>
        <ecNumber evidence="2">2.7.13.3</ecNumber>
    </recommendedName>
</protein>
<keyword evidence="4" id="KW-0808">Transferase</keyword>
<dbReference type="Proteomes" id="UP001595814">
    <property type="component" value="Unassembled WGS sequence"/>
</dbReference>
<evidence type="ECO:0000256" key="3">
    <source>
        <dbReference type="ARBA" id="ARBA00022553"/>
    </source>
</evidence>
<evidence type="ECO:0000256" key="8">
    <source>
        <dbReference type="ARBA" id="ARBA00023012"/>
    </source>
</evidence>
<keyword evidence="14" id="KW-1185">Reference proteome</keyword>
<keyword evidence="7 13" id="KW-0067">ATP-binding</keyword>
<feature type="chain" id="PRO_5047539235" description="histidine kinase" evidence="11">
    <location>
        <begin position="25"/>
        <end position="641"/>
    </location>
</feature>
<evidence type="ECO:0000256" key="10">
    <source>
        <dbReference type="SAM" id="Phobius"/>
    </source>
</evidence>
<evidence type="ECO:0000256" key="5">
    <source>
        <dbReference type="ARBA" id="ARBA00022741"/>
    </source>
</evidence>
<evidence type="ECO:0000256" key="7">
    <source>
        <dbReference type="ARBA" id="ARBA00022840"/>
    </source>
</evidence>
<feature type="signal peptide" evidence="11">
    <location>
        <begin position="1"/>
        <end position="24"/>
    </location>
</feature>
<keyword evidence="5" id="KW-0547">Nucleotide-binding</keyword>
<feature type="coiled-coil region" evidence="9">
    <location>
        <begin position="419"/>
        <end position="453"/>
    </location>
</feature>
<dbReference type="InterPro" id="IPR011990">
    <property type="entry name" value="TPR-like_helical_dom_sf"/>
</dbReference>
<keyword evidence="3" id="KW-0597">Phosphoprotein</keyword>
<dbReference type="RefSeq" id="WP_192463277.1">
    <property type="nucleotide sequence ID" value="NZ_JACYFJ010000007.1"/>
</dbReference>
<dbReference type="InterPro" id="IPR011712">
    <property type="entry name" value="Sig_transdc_His_kin_sub3_dim/P"/>
</dbReference>
<dbReference type="PANTHER" id="PTHR24421">
    <property type="entry name" value="NITRATE/NITRITE SENSOR PROTEIN NARX-RELATED"/>
    <property type="match status" value="1"/>
</dbReference>
<dbReference type="InterPro" id="IPR050482">
    <property type="entry name" value="Sensor_HK_TwoCompSys"/>
</dbReference>
<evidence type="ECO:0000256" key="9">
    <source>
        <dbReference type="SAM" id="Coils"/>
    </source>
</evidence>
<dbReference type="GO" id="GO:0005524">
    <property type="term" value="F:ATP binding"/>
    <property type="evidence" value="ECO:0007669"/>
    <property type="project" value="UniProtKB-KW"/>
</dbReference>
<evidence type="ECO:0000256" key="1">
    <source>
        <dbReference type="ARBA" id="ARBA00000085"/>
    </source>
</evidence>
<dbReference type="EC" id="2.7.13.3" evidence="2"/>
<dbReference type="InterPro" id="IPR003594">
    <property type="entry name" value="HATPase_dom"/>
</dbReference>
<feature type="transmembrane region" description="Helical" evidence="10">
    <location>
        <begin position="388"/>
        <end position="408"/>
    </location>
</feature>
<proteinExistence type="predicted"/>
<dbReference type="CDD" id="cd16917">
    <property type="entry name" value="HATPase_UhpB-NarQ-NarX-like"/>
    <property type="match status" value="1"/>
</dbReference>
<dbReference type="SUPFAM" id="SSF48452">
    <property type="entry name" value="TPR-like"/>
    <property type="match status" value="2"/>
</dbReference>
<evidence type="ECO:0000256" key="11">
    <source>
        <dbReference type="SAM" id="SignalP"/>
    </source>
</evidence>
<feature type="domain" description="Histidine kinase" evidence="12">
    <location>
        <begin position="454"/>
        <end position="641"/>
    </location>
</feature>
<keyword evidence="6" id="KW-0418">Kinase</keyword>
<comment type="caution">
    <text evidence="13">The sequence shown here is derived from an EMBL/GenBank/DDBJ whole genome shotgun (WGS) entry which is preliminary data.</text>
</comment>
<keyword evidence="10" id="KW-0472">Membrane</keyword>
<feature type="coiled-coil region" evidence="9">
    <location>
        <begin position="342"/>
        <end position="369"/>
    </location>
</feature>
<evidence type="ECO:0000256" key="2">
    <source>
        <dbReference type="ARBA" id="ARBA00012438"/>
    </source>
</evidence>
<dbReference type="Gene3D" id="3.30.565.10">
    <property type="entry name" value="Histidine kinase-like ATPase, C-terminal domain"/>
    <property type="match status" value="1"/>
</dbReference>
<dbReference type="SMART" id="SM00387">
    <property type="entry name" value="HATPase_c"/>
    <property type="match status" value="1"/>
</dbReference>
<dbReference type="Gene3D" id="1.20.5.1930">
    <property type="match status" value="1"/>
</dbReference>
<dbReference type="EMBL" id="JBHSAW010000006">
    <property type="protein sequence ID" value="MFC4096372.1"/>
    <property type="molecule type" value="Genomic_DNA"/>
</dbReference>
<keyword evidence="10" id="KW-1133">Transmembrane helix</keyword>
<name>A0ABV8JQ07_9FLAO</name>
<evidence type="ECO:0000256" key="4">
    <source>
        <dbReference type="ARBA" id="ARBA00022679"/>
    </source>
</evidence>
<keyword evidence="9" id="KW-0175">Coiled coil</keyword>
<dbReference type="PANTHER" id="PTHR24421:SF10">
    <property type="entry name" value="NITRATE_NITRITE SENSOR PROTEIN NARQ"/>
    <property type="match status" value="1"/>
</dbReference>
<organism evidence="13 14">
    <name type="scientific">Euzebyella saccharophila</name>
    <dbReference type="NCBI Taxonomy" id="679664"/>
    <lineage>
        <taxon>Bacteria</taxon>
        <taxon>Pseudomonadati</taxon>
        <taxon>Bacteroidota</taxon>
        <taxon>Flavobacteriia</taxon>
        <taxon>Flavobacteriales</taxon>
        <taxon>Flavobacteriaceae</taxon>
        <taxon>Euzebyella</taxon>
    </lineage>
</organism>
<keyword evidence="8" id="KW-0902">Two-component regulatory system</keyword>
<gene>
    <name evidence="13" type="ORF">ACFOUT_10845</name>
</gene>
<sequence length="641" mass="73480">MNNQTLKVLLIFSLTIVLGKGVCAQNNSEEQQISFSTEPNERDTSLNRYYRTLTDSVYGPNRFLAIMKLAGHHIDKANSDSIIQYGNKYLIEIRHWNADSLAKSRHFSKAYYILGIGSRFNGLLDNATKWHIQGIKEAESSLQKEFLFRNKIGLANTYNLKQEPQKAIEILEPIIDDLVGEYQILLPKAITFLGDAYYVQKKYTRAQEIYNNGLQKAREQKDDRQALTLELKLGSLAELDEDYDKAFELYNTAREKGMQEGFLNIYFEGTIRMGELFYREKNFDAANAALSVAYFNAIQRDNLYYQKEILDIQRKVFNAKEDYSNAYAVMTQMAGINQQIAHRQQQKVIKELEIQYETLEKDKEISELEENQILKEAELKAQRTIKNAILIGFLVVLIPVLGLLYVYYQKIQAQTELAKKKEEVNIQKLQALKKDQELDLIKASIEAQDEERKRIAQELHDSIGGNLAGIKLQISGEENNTDNWNTIKHQLDETYQLVRNISHTLIPKKFKEKPFTQLISDYIDTISINGNLKVSFHKYPNEEINALKDALHLQLYKIIQELMTNTIKHAQADHVSINLTLTENELSLLFEDNGVGFDSKNTTNGIGLENVNSRVQELNGTLQIDSSVNRGTVAVINIPIT</sequence>
<accession>A0ABV8JQ07</accession>
<evidence type="ECO:0000256" key="6">
    <source>
        <dbReference type="ARBA" id="ARBA00022777"/>
    </source>
</evidence>
<reference evidence="14" key="1">
    <citation type="journal article" date="2019" name="Int. J. Syst. Evol. Microbiol.">
        <title>The Global Catalogue of Microorganisms (GCM) 10K type strain sequencing project: providing services to taxonomists for standard genome sequencing and annotation.</title>
        <authorList>
            <consortium name="The Broad Institute Genomics Platform"/>
            <consortium name="The Broad Institute Genome Sequencing Center for Infectious Disease"/>
            <person name="Wu L."/>
            <person name="Ma J."/>
        </authorList>
    </citation>
    <scope>NUCLEOTIDE SEQUENCE [LARGE SCALE GENOMIC DNA]</scope>
    <source>
        <strain evidence="14">CECT 7477</strain>
    </source>
</reference>
<dbReference type="InterPro" id="IPR036890">
    <property type="entry name" value="HATPase_C_sf"/>
</dbReference>
<dbReference type="InterPro" id="IPR005467">
    <property type="entry name" value="His_kinase_dom"/>
</dbReference>
<evidence type="ECO:0000313" key="14">
    <source>
        <dbReference type="Proteomes" id="UP001595814"/>
    </source>
</evidence>
<keyword evidence="11" id="KW-0732">Signal</keyword>
<dbReference type="Pfam" id="PF02518">
    <property type="entry name" value="HATPase_c"/>
    <property type="match status" value="1"/>
</dbReference>
<comment type="catalytic activity">
    <reaction evidence="1">
        <text>ATP + protein L-histidine = ADP + protein N-phospho-L-histidine.</text>
        <dbReference type="EC" id="2.7.13.3"/>
    </reaction>
</comment>
<keyword evidence="10" id="KW-0812">Transmembrane</keyword>
<dbReference type="SUPFAM" id="SSF55874">
    <property type="entry name" value="ATPase domain of HSP90 chaperone/DNA topoisomerase II/histidine kinase"/>
    <property type="match status" value="1"/>
</dbReference>
<evidence type="ECO:0000259" key="12">
    <source>
        <dbReference type="PROSITE" id="PS50109"/>
    </source>
</evidence>
<evidence type="ECO:0000313" key="13">
    <source>
        <dbReference type="EMBL" id="MFC4096372.1"/>
    </source>
</evidence>
<dbReference type="PROSITE" id="PS50109">
    <property type="entry name" value="HIS_KIN"/>
    <property type="match status" value="1"/>
</dbReference>
<dbReference type="Pfam" id="PF07730">
    <property type="entry name" value="HisKA_3"/>
    <property type="match status" value="1"/>
</dbReference>
<dbReference type="Gene3D" id="1.25.40.10">
    <property type="entry name" value="Tetratricopeptide repeat domain"/>
    <property type="match status" value="1"/>
</dbReference>